<gene>
    <name evidence="4" type="ORF">F2P47_11400</name>
</gene>
<sequence length="99" mass="11673">MAENPPTDHDIRLRRLKFRSWHRGIKEMDLILGHFADEMLDSLAPADLDDYERLIEIQDITLYNWISGHEKVPAEFETSVFNRIRSAQHLKTALWQQNG</sequence>
<reference evidence="4 5" key="1">
    <citation type="submission" date="2019-09" db="EMBL/GenBank/DDBJ databases">
        <title>Parvibaculum sedimenti sp. nov., isolated from sediment.</title>
        <authorList>
            <person name="Wang Y."/>
        </authorList>
    </citation>
    <scope>NUCLEOTIDE SEQUENCE [LARGE SCALE GENOMIC DNA]</scope>
    <source>
        <strain evidence="4 5">HXT-9</strain>
    </source>
</reference>
<protein>
    <recommendedName>
        <fullName evidence="2">FAD assembly factor SdhE</fullName>
    </recommendedName>
</protein>
<evidence type="ECO:0000256" key="3">
    <source>
        <dbReference type="ARBA" id="ARBA00023186"/>
    </source>
</evidence>
<dbReference type="PANTHER" id="PTHR12469:SF2">
    <property type="entry name" value="SUCCINATE DEHYDROGENASE ASSEMBLY FACTOR 2, MITOCHONDRIAL"/>
    <property type="match status" value="1"/>
</dbReference>
<organism evidence="4 5">
    <name type="scientific">Parvibaculum sedimenti</name>
    <dbReference type="NCBI Taxonomy" id="2608632"/>
    <lineage>
        <taxon>Bacteria</taxon>
        <taxon>Pseudomonadati</taxon>
        <taxon>Pseudomonadota</taxon>
        <taxon>Alphaproteobacteria</taxon>
        <taxon>Hyphomicrobiales</taxon>
        <taxon>Parvibaculaceae</taxon>
        <taxon>Parvibaculum</taxon>
    </lineage>
</organism>
<comment type="caution">
    <text evidence="4">The sequence shown here is derived from an EMBL/GenBank/DDBJ whole genome shotgun (WGS) entry which is preliminary data.</text>
</comment>
<proteinExistence type="inferred from homology"/>
<dbReference type="EMBL" id="WESC01000009">
    <property type="protein sequence ID" value="KAB7739755.1"/>
    <property type="molecule type" value="Genomic_DNA"/>
</dbReference>
<dbReference type="Gene3D" id="1.10.150.250">
    <property type="entry name" value="Flavinator of succinate dehydrogenase"/>
    <property type="match status" value="1"/>
</dbReference>
<comment type="similarity">
    <text evidence="1">Belongs to the SdhE FAD assembly factor family.</text>
</comment>
<evidence type="ECO:0000256" key="2">
    <source>
        <dbReference type="ARBA" id="ARBA00019418"/>
    </source>
</evidence>
<dbReference type="InterPro" id="IPR005631">
    <property type="entry name" value="SDH"/>
</dbReference>
<dbReference type="GO" id="GO:0006099">
    <property type="term" value="P:tricarboxylic acid cycle"/>
    <property type="evidence" value="ECO:0007669"/>
    <property type="project" value="TreeGrafter"/>
</dbReference>
<name>A0A6N6VFZ5_9HYPH</name>
<dbReference type="Pfam" id="PF03937">
    <property type="entry name" value="Sdh5"/>
    <property type="match status" value="1"/>
</dbReference>
<evidence type="ECO:0000313" key="4">
    <source>
        <dbReference type="EMBL" id="KAB7739755.1"/>
    </source>
</evidence>
<dbReference type="PANTHER" id="PTHR12469">
    <property type="entry name" value="PROTEIN EMI5 HOMOLOG, MITOCHONDRIAL"/>
    <property type="match status" value="1"/>
</dbReference>
<dbReference type="InterPro" id="IPR036714">
    <property type="entry name" value="SDH_sf"/>
</dbReference>
<keyword evidence="5" id="KW-1185">Reference proteome</keyword>
<dbReference type="SUPFAM" id="SSF109910">
    <property type="entry name" value="YgfY-like"/>
    <property type="match status" value="1"/>
</dbReference>
<dbReference type="Proteomes" id="UP000468901">
    <property type="component" value="Unassembled WGS sequence"/>
</dbReference>
<dbReference type="AlphaFoldDB" id="A0A6N6VFZ5"/>
<evidence type="ECO:0000256" key="1">
    <source>
        <dbReference type="ARBA" id="ARBA00008571"/>
    </source>
</evidence>
<keyword evidence="3" id="KW-0143">Chaperone</keyword>
<evidence type="ECO:0000313" key="5">
    <source>
        <dbReference type="Proteomes" id="UP000468901"/>
    </source>
</evidence>
<accession>A0A6N6VFZ5</accession>